<feature type="chain" id="PRO_5032562049" evidence="1">
    <location>
        <begin position="21"/>
        <end position="344"/>
    </location>
</feature>
<organism evidence="2 3">
    <name type="scientific">Qipengyuania oceanensis</name>
    <dbReference type="NCBI Taxonomy" id="1463597"/>
    <lineage>
        <taxon>Bacteria</taxon>
        <taxon>Pseudomonadati</taxon>
        <taxon>Pseudomonadota</taxon>
        <taxon>Alphaproteobacteria</taxon>
        <taxon>Sphingomonadales</taxon>
        <taxon>Erythrobacteraceae</taxon>
        <taxon>Qipengyuania</taxon>
    </lineage>
</organism>
<dbReference type="EMBL" id="WTYN01000001">
    <property type="protein sequence ID" value="MXO62829.1"/>
    <property type="molecule type" value="Genomic_DNA"/>
</dbReference>
<proteinExistence type="predicted"/>
<name>A0A844YHM5_9SPHN</name>
<accession>A0A844YHM5</accession>
<keyword evidence="1" id="KW-0732">Signal</keyword>
<evidence type="ECO:0000256" key="1">
    <source>
        <dbReference type="SAM" id="SignalP"/>
    </source>
</evidence>
<feature type="signal peptide" evidence="1">
    <location>
        <begin position="1"/>
        <end position="20"/>
    </location>
</feature>
<reference evidence="2 3" key="1">
    <citation type="submission" date="2019-12" db="EMBL/GenBank/DDBJ databases">
        <title>Genomic-based taxomic classification of the family Erythrobacteraceae.</title>
        <authorList>
            <person name="Xu L."/>
        </authorList>
    </citation>
    <scope>NUCLEOTIDE SEQUENCE [LARGE SCALE GENOMIC DNA]</scope>
    <source>
        <strain evidence="2 3">MCCC 1A09965</strain>
    </source>
</reference>
<comment type="caution">
    <text evidence="2">The sequence shown here is derived from an EMBL/GenBank/DDBJ whole genome shotgun (WGS) entry which is preliminary data.</text>
</comment>
<protein>
    <submittedName>
        <fullName evidence="2">Uncharacterized protein</fullName>
    </submittedName>
</protein>
<evidence type="ECO:0000313" key="3">
    <source>
        <dbReference type="Proteomes" id="UP000445582"/>
    </source>
</evidence>
<dbReference type="RefSeq" id="WP_160673427.1">
    <property type="nucleotide sequence ID" value="NZ_WTYN01000001.1"/>
</dbReference>
<gene>
    <name evidence="2" type="ORF">GRI48_07395</name>
</gene>
<dbReference type="OrthoDB" id="662693at2"/>
<keyword evidence="3" id="KW-1185">Reference proteome</keyword>
<evidence type="ECO:0000313" key="2">
    <source>
        <dbReference type="EMBL" id="MXO62829.1"/>
    </source>
</evidence>
<sequence length="344" mass="38204">MRTFPIALAAALALPSVANAQETAGKVTPLFAEDAVLEVTITGPIKQIVRKAKRSTDAYPAILATAGETLPIELSARGLSRRQKSCRFPPLRVKFPETKADGSLFRKQGSIKLVTHCLTRSSAEQLVLREYAAYRLFNVATPKSHMVRLAQITYVDEGEVVDRKLGFFIEDTDDTARRLGMEEVDVDRISPRSLDRQDAARYALFQYMIGNTDWAMIVGPKPGDCCHNSKLLQAKEPGSTGMTPVPYDFDSSGIVDAPYAEVNETLGIRDVKQRKYRGFCQFNDLMPSLAARFRAQRTDFESAIAAIPRLDAENRAQVRDYLASFFADIADDAALQKNLLDDCR</sequence>
<dbReference type="Proteomes" id="UP000445582">
    <property type="component" value="Unassembled WGS sequence"/>
</dbReference>
<dbReference type="AlphaFoldDB" id="A0A844YHM5"/>